<organism evidence="2 3">
    <name type="scientific">Bosea spartocytisi</name>
    <dbReference type="NCBI Taxonomy" id="2773451"/>
    <lineage>
        <taxon>Bacteria</taxon>
        <taxon>Pseudomonadati</taxon>
        <taxon>Pseudomonadota</taxon>
        <taxon>Alphaproteobacteria</taxon>
        <taxon>Hyphomicrobiales</taxon>
        <taxon>Boseaceae</taxon>
        <taxon>Bosea</taxon>
    </lineage>
</organism>
<keyword evidence="3" id="KW-1185">Reference proteome</keyword>
<feature type="signal peptide" evidence="1">
    <location>
        <begin position="1"/>
        <end position="26"/>
    </location>
</feature>
<gene>
    <name evidence="2" type="ORF">IED13_02505</name>
</gene>
<dbReference type="Proteomes" id="UP000619295">
    <property type="component" value="Unassembled WGS sequence"/>
</dbReference>
<evidence type="ECO:0000256" key="1">
    <source>
        <dbReference type="SAM" id="SignalP"/>
    </source>
</evidence>
<comment type="caution">
    <text evidence="2">The sequence shown here is derived from an EMBL/GenBank/DDBJ whole genome shotgun (WGS) entry which is preliminary data.</text>
</comment>
<dbReference type="EMBL" id="JACXWY010000001">
    <property type="protein sequence ID" value="MBD3844556.1"/>
    <property type="molecule type" value="Genomic_DNA"/>
</dbReference>
<accession>A0A927HYL4</accession>
<evidence type="ECO:0000313" key="3">
    <source>
        <dbReference type="Proteomes" id="UP000619295"/>
    </source>
</evidence>
<dbReference type="AlphaFoldDB" id="A0A927HYL4"/>
<reference evidence="2" key="1">
    <citation type="submission" date="2020-09" db="EMBL/GenBank/DDBJ databases">
        <title>Bosea spartocytisi sp. nov. a root nodule endophyte of Spartocytisus supranubius in the high mountain ecosystem fo the Teide National Park (Canary Islands, Spain).</title>
        <authorList>
            <person name="Pulido-Suarez L."/>
            <person name="Peix A."/>
            <person name="Igual J.M."/>
            <person name="Socas-Perez N."/>
            <person name="Velazquez E."/>
            <person name="Flores-Felix J.D."/>
            <person name="Leon-Barrios M."/>
        </authorList>
    </citation>
    <scope>NUCLEOTIDE SEQUENCE</scope>
    <source>
        <strain evidence="2">SSUT16</strain>
    </source>
</reference>
<dbReference type="RefSeq" id="WP_112763413.1">
    <property type="nucleotide sequence ID" value="NZ_JACXWY010000001.1"/>
</dbReference>
<sequence>MFGNRARIGFAAFALGGIALTVSTFAGTGNAQAFGGRYEPAYERPAYGYGWRPAPPAMYGFWGQRRWHRYFDGYGGRPMPPREGYGYGWR</sequence>
<evidence type="ECO:0000313" key="2">
    <source>
        <dbReference type="EMBL" id="MBD3844556.1"/>
    </source>
</evidence>
<protein>
    <recommendedName>
        <fullName evidence="4">Sulfur globule protein</fullName>
    </recommendedName>
</protein>
<proteinExistence type="predicted"/>
<keyword evidence="1" id="KW-0732">Signal</keyword>
<feature type="chain" id="PRO_5037712545" description="Sulfur globule protein" evidence="1">
    <location>
        <begin position="27"/>
        <end position="90"/>
    </location>
</feature>
<name>A0A927HYL4_9HYPH</name>
<evidence type="ECO:0008006" key="4">
    <source>
        <dbReference type="Google" id="ProtNLM"/>
    </source>
</evidence>